<dbReference type="PATRIC" id="fig|1240678.4.peg.5552"/>
<dbReference type="RefSeq" id="WP_030066523.1">
    <property type="nucleotide sequence ID" value="NZ_JRKI01000034.1"/>
</dbReference>
<keyword evidence="4" id="KW-1185">Reference proteome</keyword>
<gene>
    <name evidence="3" type="ORF">SNA_26055</name>
</gene>
<evidence type="ECO:0000313" key="4">
    <source>
        <dbReference type="Proteomes" id="UP000032458"/>
    </source>
</evidence>
<dbReference type="EMBL" id="JRKI01000034">
    <property type="protein sequence ID" value="KIZ15076.1"/>
    <property type="molecule type" value="Genomic_DNA"/>
</dbReference>
<evidence type="ECO:0000259" key="2">
    <source>
        <dbReference type="Pfam" id="PF20182"/>
    </source>
</evidence>
<accession>A0A0D7CGB2</accession>
<dbReference type="InterPro" id="IPR050039">
    <property type="entry name" value="MAB_1171c-like"/>
</dbReference>
<feature type="transmembrane region" description="Helical" evidence="1">
    <location>
        <begin position="33"/>
        <end position="55"/>
    </location>
</feature>
<feature type="transmembrane region" description="Helical" evidence="1">
    <location>
        <begin position="108"/>
        <end position="127"/>
    </location>
</feature>
<keyword evidence="1" id="KW-1133">Transmembrane helix</keyword>
<feature type="transmembrane region" description="Helical" evidence="1">
    <location>
        <begin position="189"/>
        <end position="211"/>
    </location>
</feature>
<evidence type="ECO:0000256" key="1">
    <source>
        <dbReference type="SAM" id="Phobius"/>
    </source>
</evidence>
<keyword evidence="1" id="KW-0472">Membrane</keyword>
<feature type="transmembrane region" description="Helical" evidence="1">
    <location>
        <begin position="147"/>
        <end position="169"/>
    </location>
</feature>
<evidence type="ECO:0000313" key="3">
    <source>
        <dbReference type="EMBL" id="KIZ15076.1"/>
    </source>
</evidence>
<dbReference type="AlphaFoldDB" id="A0A0D7CGB2"/>
<dbReference type="InterPro" id="IPR046675">
    <property type="entry name" value="DUF6545"/>
</dbReference>
<name>A0A0D7CGB2_9ACTN</name>
<feature type="transmembrane region" description="Helical" evidence="1">
    <location>
        <begin position="6"/>
        <end position="26"/>
    </location>
</feature>
<proteinExistence type="predicted"/>
<comment type="caution">
    <text evidence="3">The sequence shown here is derived from an EMBL/GenBank/DDBJ whole genome shotgun (WGS) entry which is preliminary data.</text>
</comment>
<dbReference type="NCBIfam" id="NF042915">
    <property type="entry name" value="MAB_1171c_fam"/>
    <property type="match status" value="1"/>
</dbReference>
<organism evidence="3 4">
    <name type="scientific">Streptomyces natalensis ATCC 27448</name>
    <dbReference type="NCBI Taxonomy" id="1240678"/>
    <lineage>
        <taxon>Bacteria</taxon>
        <taxon>Bacillati</taxon>
        <taxon>Actinomycetota</taxon>
        <taxon>Actinomycetes</taxon>
        <taxon>Kitasatosporales</taxon>
        <taxon>Streptomycetaceae</taxon>
        <taxon>Streptomyces</taxon>
    </lineage>
</organism>
<keyword evidence="1" id="KW-0812">Transmembrane</keyword>
<dbReference type="Pfam" id="PF20182">
    <property type="entry name" value="DUF6545"/>
    <property type="match status" value="1"/>
</dbReference>
<dbReference type="Proteomes" id="UP000032458">
    <property type="component" value="Unassembled WGS sequence"/>
</dbReference>
<feature type="transmembrane region" description="Helical" evidence="1">
    <location>
        <begin position="67"/>
        <end position="88"/>
    </location>
</feature>
<feature type="domain" description="DUF6545" evidence="2">
    <location>
        <begin position="250"/>
        <end position="395"/>
    </location>
</feature>
<protein>
    <submittedName>
        <fullName evidence="3">Membrane protein</fullName>
    </submittedName>
</protein>
<feature type="transmembrane region" description="Helical" evidence="1">
    <location>
        <begin position="223"/>
        <end position="245"/>
    </location>
</feature>
<sequence length="414" mass="44268">MFDVIYLSFAALSWALVAYKAAAWFRDRGNADLGLTCVMTGGVATVFLFSAPSLYRGFDRLVGVANLAMVFLYSSVMVFAAGALVLLLRWTAGEGEAARARARARARAAVGGVAALWAVAVAGFAIGRPDTVEHPRDFSTAYTNSPGVMLFLVLYLAIFGSSLAGLAALCSRYAAQLGRSWLARGLRVLAGGCGLGLCYCTFKVVGFGLSWAGHPAPWLSNGVAPLSASVAAILVLTGFALPAAGPRAAAWRRLRRLSPLWRTVTAQAPEVTMERLRWTARWPFADLEWRANRQMAEIRDVQRGIRRHVESDAVDVARERARGVSLDDRQLAAVAEAVALRRGLENRAVGHVPAHGADSVVVTTGTSAGSSGTGEAVELSTEYEHLALVADVYHSPLVETVLTELRQRSAVSRP</sequence>
<reference evidence="3 4" key="1">
    <citation type="submission" date="2014-09" db="EMBL/GenBank/DDBJ databases">
        <title>Draft genome sequence of Streptomyces natalensis ATCC 27448, producer of the antifungal pimaricin.</title>
        <authorList>
            <person name="Mendes M.V."/>
            <person name="Beites T."/>
            <person name="Pires S."/>
            <person name="Santos C.L."/>
            <person name="Moradas-Ferreira P."/>
        </authorList>
    </citation>
    <scope>NUCLEOTIDE SEQUENCE [LARGE SCALE GENOMIC DNA]</scope>
    <source>
        <strain evidence="3 4">ATCC 27448</strain>
    </source>
</reference>